<feature type="coiled-coil region" evidence="8">
    <location>
        <begin position="3"/>
        <end position="30"/>
    </location>
</feature>
<evidence type="ECO:0000256" key="6">
    <source>
        <dbReference type="ARBA" id="ARBA00049024"/>
    </source>
</evidence>
<gene>
    <name evidence="7" type="primary">proA</name>
    <name evidence="10" type="ORF">SAMN04488541_1001217</name>
</gene>
<dbReference type="Gene3D" id="3.40.309.10">
    <property type="entry name" value="Aldehyde Dehydrogenase, Chain A, domain 2"/>
    <property type="match status" value="1"/>
</dbReference>
<dbReference type="GO" id="GO:0005737">
    <property type="term" value="C:cytoplasm"/>
    <property type="evidence" value="ECO:0007669"/>
    <property type="project" value="UniProtKB-SubCell"/>
</dbReference>
<evidence type="ECO:0000256" key="5">
    <source>
        <dbReference type="ARBA" id="ARBA00023002"/>
    </source>
</evidence>
<keyword evidence="11" id="KW-1185">Reference proteome</keyword>
<proteinExistence type="inferred from homology"/>
<accession>A0A1I2ANM9</accession>
<evidence type="ECO:0000256" key="3">
    <source>
        <dbReference type="ARBA" id="ARBA00022650"/>
    </source>
</evidence>
<dbReference type="PANTHER" id="PTHR11063:SF8">
    <property type="entry name" value="DELTA-1-PYRROLINE-5-CARBOXYLATE SYNTHASE"/>
    <property type="match status" value="1"/>
</dbReference>
<dbReference type="InterPro" id="IPR015590">
    <property type="entry name" value="Aldehyde_DH_dom"/>
</dbReference>
<name>A0A1I2ANM9_9BACT</name>
<dbReference type="RefSeq" id="WP_091538570.1">
    <property type="nucleotide sequence ID" value="NZ_FONY01000001.1"/>
</dbReference>
<dbReference type="EC" id="1.2.1.41" evidence="7"/>
<evidence type="ECO:0000313" key="10">
    <source>
        <dbReference type="EMBL" id="SFE44613.1"/>
    </source>
</evidence>
<dbReference type="InterPro" id="IPR016163">
    <property type="entry name" value="Ald_DH_C"/>
</dbReference>
<dbReference type="InterPro" id="IPR012134">
    <property type="entry name" value="Glu-5-SA_DH"/>
</dbReference>
<dbReference type="EMBL" id="FONY01000001">
    <property type="protein sequence ID" value="SFE44613.1"/>
    <property type="molecule type" value="Genomic_DNA"/>
</dbReference>
<evidence type="ECO:0000256" key="4">
    <source>
        <dbReference type="ARBA" id="ARBA00022857"/>
    </source>
</evidence>
<dbReference type="NCBIfam" id="TIGR00407">
    <property type="entry name" value="proA"/>
    <property type="match status" value="1"/>
</dbReference>
<evidence type="ECO:0000259" key="9">
    <source>
        <dbReference type="Pfam" id="PF00171"/>
    </source>
</evidence>
<keyword evidence="4 7" id="KW-0521">NADP</keyword>
<keyword evidence="5 7" id="KW-0560">Oxidoreductase</keyword>
<dbReference type="UniPathway" id="UPA00098">
    <property type="reaction ID" value="UER00360"/>
</dbReference>
<sequence>MSLEQVFKQAQQASRQLNLIEKNIINLIINEVADLAVQQSDFILAENAKDLARMDKADPKYDRLQLTHSRIEGIAREMRNVSQLASPLGKLIEEKNLPNGLHLQKVSVPLGVIGVIYEARPNVTFDVFALCLKAGNVSILKGGSDAHFSNTAIIHIIHQALDKHGVSRNIVQLLPPEREATAALLNAVGYVDVIIPRGSQQLIDFVRKNSKVPVIETGAGIVHTYFDESGDVEKGKKIIHNAKTRRVSVCNALDCFVIHQSRLADLSMLVAPLATHQVEIFADEQAFEILKNSSYPSNLLHQAQPEHFGTEFLAYKMSIKTVGSFSEALDHIAQYSSKHSEAIISENEQVISQFLKAVDAAVVYANTSTAFTDGAQFGLGAEIGISTQKLHARGPMALAEITSYKWIVRSNGQIRNP</sequence>
<feature type="domain" description="Aldehyde dehydrogenase" evidence="9">
    <location>
        <begin position="43"/>
        <end position="265"/>
    </location>
</feature>
<evidence type="ECO:0000313" key="11">
    <source>
        <dbReference type="Proteomes" id="UP000199513"/>
    </source>
</evidence>
<dbReference type="Pfam" id="PF00171">
    <property type="entry name" value="Aldedh"/>
    <property type="match status" value="1"/>
</dbReference>
<evidence type="ECO:0000256" key="8">
    <source>
        <dbReference type="SAM" id="Coils"/>
    </source>
</evidence>
<dbReference type="GO" id="GO:0050661">
    <property type="term" value="F:NADP binding"/>
    <property type="evidence" value="ECO:0007669"/>
    <property type="project" value="InterPro"/>
</dbReference>
<dbReference type="SUPFAM" id="SSF53720">
    <property type="entry name" value="ALDH-like"/>
    <property type="match status" value="1"/>
</dbReference>
<protein>
    <recommendedName>
        <fullName evidence="7">Gamma-glutamyl phosphate reductase</fullName>
        <shortName evidence="7">GPR</shortName>
        <ecNumber evidence="7">1.2.1.41</ecNumber>
    </recommendedName>
    <alternativeName>
        <fullName evidence="7">Glutamate-5-semialdehyde dehydrogenase</fullName>
    </alternativeName>
    <alternativeName>
        <fullName evidence="7">Glutamyl-gamma-semialdehyde dehydrogenase</fullName>
        <shortName evidence="7">GSA dehydrogenase</shortName>
    </alternativeName>
</protein>
<comment type="pathway">
    <text evidence="1 7">Amino-acid biosynthesis; L-proline biosynthesis; L-glutamate 5-semialdehyde from L-glutamate: step 2/2.</text>
</comment>
<comment type="catalytic activity">
    <reaction evidence="6 7">
        <text>L-glutamate 5-semialdehyde + phosphate + NADP(+) = L-glutamyl 5-phosphate + NADPH + H(+)</text>
        <dbReference type="Rhea" id="RHEA:19541"/>
        <dbReference type="ChEBI" id="CHEBI:15378"/>
        <dbReference type="ChEBI" id="CHEBI:43474"/>
        <dbReference type="ChEBI" id="CHEBI:57783"/>
        <dbReference type="ChEBI" id="CHEBI:58066"/>
        <dbReference type="ChEBI" id="CHEBI:58274"/>
        <dbReference type="ChEBI" id="CHEBI:58349"/>
        <dbReference type="EC" id="1.2.1.41"/>
    </reaction>
</comment>
<keyword evidence="3 7" id="KW-0641">Proline biosynthesis</keyword>
<dbReference type="InterPro" id="IPR016161">
    <property type="entry name" value="Ald_DH/histidinol_DH"/>
</dbReference>
<dbReference type="HAMAP" id="MF_00412">
    <property type="entry name" value="ProA"/>
    <property type="match status" value="1"/>
</dbReference>
<dbReference type="Gene3D" id="3.40.605.10">
    <property type="entry name" value="Aldehyde Dehydrogenase, Chain A, domain 1"/>
    <property type="match status" value="1"/>
</dbReference>
<dbReference type="GO" id="GO:0004350">
    <property type="term" value="F:glutamate-5-semialdehyde dehydrogenase activity"/>
    <property type="evidence" value="ECO:0007669"/>
    <property type="project" value="UniProtKB-UniRule"/>
</dbReference>
<dbReference type="PIRSF" id="PIRSF000151">
    <property type="entry name" value="GPR"/>
    <property type="match status" value="1"/>
</dbReference>
<evidence type="ECO:0000256" key="1">
    <source>
        <dbReference type="ARBA" id="ARBA00004985"/>
    </source>
</evidence>
<dbReference type="CDD" id="cd07079">
    <property type="entry name" value="ALDH_F18-19_ProA-GPR"/>
    <property type="match status" value="1"/>
</dbReference>
<dbReference type="NCBIfam" id="NF001221">
    <property type="entry name" value="PRK00197.1"/>
    <property type="match status" value="1"/>
</dbReference>
<comment type="similarity">
    <text evidence="7">Belongs to the gamma-glutamyl phosphate reductase family.</text>
</comment>
<dbReference type="Proteomes" id="UP000199513">
    <property type="component" value="Unassembled WGS sequence"/>
</dbReference>
<keyword evidence="7" id="KW-0963">Cytoplasm</keyword>
<reference evidence="10 11" key="1">
    <citation type="submission" date="2016-10" db="EMBL/GenBank/DDBJ databases">
        <authorList>
            <person name="de Groot N.N."/>
        </authorList>
    </citation>
    <scope>NUCLEOTIDE SEQUENCE [LARGE SCALE GENOMIC DNA]</scope>
    <source>
        <strain>GEY</strain>
        <strain evidence="11">DSM 9560</strain>
    </source>
</reference>
<dbReference type="InterPro" id="IPR020593">
    <property type="entry name" value="G-glutamylP_reductase_CS"/>
</dbReference>
<keyword evidence="8" id="KW-0175">Coiled coil</keyword>
<dbReference type="OrthoDB" id="9809970at2"/>
<dbReference type="PANTHER" id="PTHR11063">
    <property type="entry name" value="GLUTAMATE SEMIALDEHYDE DEHYDROGENASE"/>
    <property type="match status" value="1"/>
</dbReference>
<dbReference type="GO" id="GO:0055129">
    <property type="term" value="P:L-proline biosynthetic process"/>
    <property type="evidence" value="ECO:0007669"/>
    <property type="project" value="UniProtKB-UniRule"/>
</dbReference>
<dbReference type="STRING" id="1003.SAMN04488541_1001217"/>
<dbReference type="InterPro" id="IPR016162">
    <property type="entry name" value="Ald_DH_N"/>
</dbReference>
<comment type="subcellular location">
    <subcellularLocation>
        <location evidence="7">Cytoplasm</location>
    </subcellularLocation>
</comment>
<comment type="function">
    <text evidence="7">Catalyzes the NADPH-dependent reduction of L-glutamate 5-phosphate into L-glutamate 5-semialdehyde and phosphate. The product spontaneously undergoes cyclization to form 1-pyrroline-5-carboxylate.</text>
</comment>
<organism evidence="10 11">
    <name type="scientific">Thermoflexibacter ruber</name>
    <dbReference type="NCBI Taxonomy" id="1003"/>
    <lineage>
        <taxon>Bacteria</taxon>
        <taxon>Pseudomonadati</taxon>
        <taxon>Bacteroidota</taxon>
        <taxon>Cytophagia</taxon>
        <taxon>Cytophagales</taxon>
        <taxon>Thermoflexibacteraceae</taxon>
        <taxon>Thermoflexibacter</taxon>
    </lineage>
</organism>
<dbReference type="PROSITE" id="PS01223">
    <property type="entry name" value="PROA"/>
    <property type="match status" value="1"/>
</dbReference>
<dbReference type="InterPro" id="IPR000965">
    <property type="entry name" value="GPR_dom"/>
</dbReference>
<evidence type="ECO:0000256" key="7">
    <source>
        <dbReference type="HAMAP-Rule" id="MF_00412"/>
    </source>
</evidence>
<evidence type="ECO:0000256" key="2">
    <source>
        <dbReference type="ARBA" id="ARBA00022605"/>
    </source>
</evidence>
<keyword evidence="2 7" id="KW-0028">Amino-acid biosynthesis</keyword>
<dbReference type="AlphaFoldDB" id="A0A1I2ANM9"/>